<dbReference type="Pfam" id="PF15306">
    <property type="entry name" value="LIN37"/>
    <property type="match status" value="1"/>
</dbReference>
<evidence type="ECO:0000313" key="2">
    <source>
        <dbReference type="EMBL" id="KAK6617120.1"/>
    </source>
</evidence>
<organism evidence="2 3">
    <name type="scientific">Polyplax serrata</name>
    <name type="common">Common mouse louse</name>
    <dbReference type="NCBI Taxonomy" id="468196"/>
    <lineage>
        <taxon>Eukaryota</taxon>
        <taxon>Metazoa</taxon>
        <taxon>Ecdysozoa</taxon>
        <taxon>Arthropoda</taxon>
        <taxon>Hexapoda</taxon>
        <taxon>Insecta</taxon>
        <taxon>Pterygota</taxon>
        <taxon>Neoptera</taxon>
        <taxon>Paraneoptera</taxon>
        <taxon>Psocodea</taxon>
        <taxon>Troctomorpha</taxon>
        <taxon>Phthiraptera</taxon>
        <taxon>Anoplura</taxon>
        <taxon>Polyplacidae</taxon>
        <taxon>Polyplax</taxon>
    </lineage>
</organism>
<dbReference type="GO" id="GO:0017053">
    <property type="term" value="C:transcription repressor complex"/>
    <property type="evidence" value="ECO:0007669"/>
    <property type="project" value="InterPro"/>
</dbReference>
<name>A0AAN8PSQ3_POLSC</name>
<sequence length="244" mass="28274">MSRKIGSTDSIKVKQEGKEDCKEYDAALNARDRLKGALQDLQALHSDNSTDSEDYRVKSSSYKKNDRERGVQRRKKHKVGVIKETPFQHTFVMKLFDRSVDLAQFEENTPLYPICRAWMANNPRSFVGSKVNKEPPKKLKKEDKRESNKKFKLDDILLKDVYTLPPPQPSDIDPLDTASMVSPMKEFELPSESEKNLPTKEVLLASHITHWAEVKKKMRAEAFKREERFEPSKKILKRIFHGAQ</sequence>
<dbReference type="AlphaFoldDB" id="A0AAN8PSQ3"/>
<dbReference type="PANTHER" id="PTHR31336">
    <property type="entry name" value="LIN37 HOMOLOG"/>
    <property type="match status" value="1"/>
</dbReference>
<evidence type="ECO:0000256" key="1">
    <source>
        <dbReference type="SAM" id="MobiDB-lite"/>
    </source>
</evidence>
<dbReference type="EMBL" id="JAWJWE010000045">
    <property type="protein sequence ID" value="KAK6617120.1"/>
    <property type="molecule type" value="Genomic_DNA"/>
</dbReference>
<accession>A0AAN8PSQ3</accession>
<feature type="compositionally biased region" description="Basic and acidic residues" evidence="1">
    <location>
        <begin position="53"/>
        <end position="71"/>
    </location>
</feature>
<dbReference type="Proteomes" id="UP001372834">
    <property type="component" value="Unassembled WGS sequence"/>
</dbReference>
<feature type="compositionally biased region" description="Basic and acidic residues" evidence="1">
    <location>
        <begin position="131"/>
        <end position="147"/>
    </location>
</feature>
<dbReference type="GO" id="GO:0000122">
    <property type="term" value="P:negative regulation of transcription by RNA polymerase II"/>
    <property type="evidence" value="ECO:0007669"/>
    <property type="project" value="TreeGrafter"/>
</dbReference>
<dbReference type="GO" id="GO:0031523">
    <property type="term" value="C:Myb complex"/>
    <property type="evidence" value="ECO:0007669"/>
    <property type="project" value="TreeGrafter"/>
</dbReference>
<gene>
    <name evidence="2" type="ORF">RUM43_014722</name>
</gene>
<reference evidence="2 3" key="1">
    <citation type="submission" date="2023-10" db="EMBL/GenBank/DDBJ databases">
        <title>Genomes of two closely related lineages of the louse Polyplax serrata with different host specificities.</title>
        <authorList>
            <person name="Martinu J."/>
            <person name="Tarabai H."/>
            <person name="Stefka J."/>
            <person name="Hypsa V."/>
        </authorList>
    </citation>
    <scope>NUCLEOTIDE SEQUENCE [LARGE SCALE GENOMIC DNA]</scope>
    <source>
        <strain evidence="2">HR10_N</strain>
    </source>
</reference>
<feature type="region of interest" description="Disordered" evidence="1">
    <location>
        <begin position="126"/>
        <end position="147"/>
    </location>
</feature>
<evidence type="ECO:0000313" key="3">
    <source>
        <dbReference type="Proteomes" id="UP001372834"/>
    </source>
</evidence>
<feature type="region of interest" description="Disordered" evidence="1">
    <location>
        <begin position="43"/>
        <end position="73"/>
    </location>
</feature>
<protein>
    <submittedName>
        <fullName evidence="2">Uncharacterized protein</fullName>
    </submittedName>
</protein>
<dbReference type="PANTHER" id="PTHR31336:SF3">
    <property type="entry name" value="PROTEIN LIN-37 HOMOLOG"/>
    <property type="match status" value="1"/>
</dbReference>
<comment type="caution">
    <text evidence="2">The sequence shown here is derived from an EMBL/GenBank/DDBJ whole genome shotgun (WGS) entry which is preliminary data.</text>
</comment>
<proteinExistence type="predicted"/>
<dbReference type="InterPro" id="IPR028226">
    <property type="entry name" value="LIN37"/>
</dbReference>